<comment type="similarity">
    <text evidence="10">Belongs to the dus family.</text>
</comment>
<evidence type="ECO:0000259" key="13">
    <source>
        <dbReference type="Pfam" id="PF01207"/>
    </source>
</evidence>
<evidence type="ECO:0000256" key="8">
    <source>
        <dbReference type="ARBA" id="ARBA00023002"/>
    </source>
</evidence>
<dbReference type="InterPro" id="IPR013785">
    <property type="entry name" value="Aldolase_TIM"/>
</dbReference>
<dbReference type="InterPro" id="IPR035587">
    <property type="entry name" value="DUS-like_FMN-bd"/>
</dbReference>
<comment type="caution">
    <text evidence="9">Lacks conserved residue(s) required for the propagation of feature annotation.</text>
</comment>
<dbReference type="PANTHER" id="PTHR42907:SF1">
    <property type="entry name" value="FMN-LINKED OXIDOREDUCTASES SUPERFAMILY PROTEIN"/>
    <property type="match status" value="1"/>
</dbReference>
<gene>
    <name evidence="9" type="primary">dusA</name>
    <name evidence="14" type="ORF">SAMN05421831_11321</name>
</gene>
<evidence type="ECO:0000256" key="10">
    <source>
        <dbReference type="PIRNR" id="PIRNR006621"/>
    </source>
</evidence>
<comment type="catalytic activity">
    <reaction evidence="9">
        <text>5,6-dihydrouridine(20a) in tRNA + NAD(+) = uridine(20a) in tRNA + NADH + H(+)</text>
        <dbReference type="Rhea" id="RHEA:53348"/>
        <dbReference type="Rhea" id="RHEA-COMP:13535"/>
        <dbReference type="Rhea" id="RHEA-COMP:13536"/>
        <dbReference type="ChEBI" id="CHEBI:15378"/>
        <dbReference type="ChEBI" id="CHEBI:57540"/>
        <dbReference type="ChEBI" id="CHEBI:57945"/>
        <dbReference type="ChEBI" id="CHEBI:65315"/>
        <dbReference type="ChEBI" id="CHEBI:74443"/>
    </reaction>
</comment>
<dbReference type="AlphaFoldDB" id="A0A1H6TZ73"/>
<dbReference type="OrthoDB" id="9783413at2"/>
<keyword evidence="5 9" id="KW-0819">tRNA processing</keyword>
<dbReference type="CDD" id="cd02801">
    <property type="entry name" value="DUS_like_FMN"/>
    <property type="match status" value="1"/>
</dbReference>
<comment type="catalytic activity">
    <reaction evidence="9">
        <text>5,6-dihydrouridine(20) in tRNA + NADP(+) = uridine(20) in tRNA + NADPH + H(+)</text>
        <dbReference type="Rhea" id="RHEA:53336"/>
        <dbReference type="Rhea" id="RHEA-COMP:13533"/>
        <dbReference type="Rhea" id="RHEA-COMP:13534"/>
        <dbReference type="ChEBI" id="CHEBI:15378"/>
        <dbReference type="ChEBI" id="CHEBI:57783"/>
        <dbReference type="ChEBI" id="CHEBI:58349"/>
        <dbReference type="ChEBI" id="CHEBI:65315"/>
        <dbReference type="ChEBI" id="CHEBI:74443"/>
        <dbReference type="EC" id="1.3.1.91"/>
    </reaction>
</comment>
<evidence type="ECO:0000256" key="3">
    <source>
        <dbReference type="ARBA" id="ARBA00022630"/>
    </source>
</evidence>
<comment type="catalytic activity">
    <reaction evidence="9">
        <text>5,6-dihydrouridine(20) in tRNA + NAD(+) = uridine(20) in tRNA + NADH + H(+)</text>
        <dbReference type="Rhea" id="RHEA:53340"/>
        <dbReference type="Rhea" id="RHEA-COMP:13533"/>
        <dbReference type="Rhea" id="RHEA-COMP:13534"/>
        <dbReference type="ChEBI" id="CHEBI:15378"/>
        <dbReference type="ChEBI" id="CHEBI:57540"/>
        <dbReference type="ChEBI" id="CHEBI:57945"/>
        <dbReference type="ChEBI" id="CHEBI:65315"/>
        <dbReference type="ChEBI" id="CHEBI:74443"/>
        <dbReference type="EC" id="1.3.1.91"/>
    </reaction>
</comment>
<dbReference type="GO" id="GO:0010181">
    <property type="term" value="F:FMN binding"/>
    <property type="evidence" value="ECO:0007669"/>
    <property type="project" value="UniProtKB-UniRule"/>
</dbReference>
<dbReference type="GO" id="GO:0102266">
    <property type="term" value="F:tRNA-dihydrouridine20a synthase activity"/>
    <property type="evidence" value="ECO:0007669"/>
    <property type="project" value="RHEA"/>
</dbReference>
<protein>
    <recommendedName>
        <fullName evidence="9">tRNA-dihydrouridine(20/20a) synthase</fullName>
        <ecNumber evidence="9">1.3.1.91</ecNumber>
    </recommendedName>
    <alternativeName>
        <fullName evidence="9">U20-specific dihydrouridine synthase</fullName>
        <shortName evidence="9">U20-specific Dus</shortName>
    </alternativeName>
    <alternativeName>
        <fullName evidence="9">tRNA-dihydrouridine synthase A</fullName>
    </alternativeName>
</protein>
<accession>A0A1H6TZ73</accession>
<dbReference type="EC" id="1.3.1.91" evidence="9"/>
<evidence type="ECO:0000256" key="2">
    <source>
        <dbReference type="ARBA" id="ARBA00022555"/>
    </source>
</evidence>
<keyword evidence="7 9" id="KW-0694">RNA-binding</keyword>
<keyword evidence="6 9" id="KW-0521">NADP</keyword>
<dbReference type="Gene3D" id="3.20.20.70">
    <property type="entry name" value="Aldolase class I"/>
    <property type="match status" value="1"/>
</dbReference>
<organism evidence="14 15">
    <name type="scientific">Allopseudospirillum japonicum</name>
    <dbReference type="NCBI Taxonomy" id="64971"/>
    <lineage>
        <taxon>Bacteria</taxon>
        <taxon>Pseudomonadati</taxon>
        <taxon>Pseudomonadota</taxon>
        <taxon>Gammaproteobacteria</taxon>
        <taxon>Oceanospirillales</taxon>
        <taxon>Oceanospirillaceae</taxon>
        <taxon>Allopseudospirillum</taxon>
    </lineage>
</organism>
<comment type="function">
    <text evidence="9">Catalyzes the synthesis of 5,6-dihydrouridine (D), a modified base found in the D-loop of most tRNAs, via the reduction of the C5-C6 double bond in target uridines. Specifically modifies U20 and U20a in tRNAs.</text>
</comment>
<dbReference type="PANTHER" id="PTHR42907">
    <property type="entry name" value="FMN-LINKED OXIDOREDUCTASES SUPERFAMILY PROTEIN"/>
    <property type="match status" value="1"/>
</dbReference>
<reference evidence="15" key="1">
    <citation type="submission" date="2016-10" db="EMBL/GenBank/DDBJ databases">
        <authorList>
            <person name="Varghese N."/>
            <person name="Submissions S."/>
        </authorList>
    </citation>
    <scope>NUCLEOTIDE SEQUENCE [LARGE SCALE GENOMIC DNA]</scope>
    <source>
        <strain evidence="15">DSM 7165</strain>
    </source>
</reference>
<dbReference type="Proteomes" id="UP000242999">
    <property type="component" value="Unassembled WGS sequence"/>
</dbReference>
<keyword evidence="8 9" id="KW-0560">Oxidoreductase</keyword>
<feature type="binding site" evidence="9 12">
    <location>
        <position position="54"/>
    </location>
    <ligand>
        <name>FMN</name>
        <dbReference type="ChEBI" id="CHEBI:58210"/>
    </ligand>
</feature>
<comment type="catalytic activity">
    <reaction evidence="9">
        <text>5,6-dihydrouridine(20a) in tRNA + NADP(+) = uridine(20a) in tRNA + NADPH + H(+)</text>
        <dbReference type="Rhea" id="RHEA:53344"/>
        <dbReference type="Rhea" id="RHEA-COMP:13535"/>
        <dbReference type="Rhea" id="RHEA-COMP:13536"/>
        <dbReference type="ChEBI" id="CHEBI:15378"/>
        <dbReference type="ChEBI" id="CHEBI:57783"/>
        <dbReference type="ChEBI" id="CHEBI:58349"/>
        <dbReference type="ChEBI" id="CHEBI:65315"/>
        <dbReference type="ChEBI" id="CHEBI:74443"/>
    </reaction>
</comment>
<evidence type="ECO:0000256" key="5">
    <source>
        <dbReference type="ARBA" id="ARBA00022694"/>
    </source>
</evidence>
<keyword evidence="12" id="KW-0547">Nucleotide-binding</keyword>
<dbReference type="NCBIfam" id="TIGR00742">
    <property type="entry name" value="yjbN"/>
    <property type="match status" value="1"/>
</dbReference>
<evidence type="ECO:0000256" key="1">
    <source>
        <dbReference type="ARBA" id="ARBA00001917"/>
    </source>
</evidence>
<comment type="cofactor">
    <cofactor evidence="1 9 10 12">
        <name>FMN</name>
        <dbReference type="ChEBI" id="CHEBI:58210"/>
    </cofactor>
</comment>
<dbReference type="GO" id="GO:0050660">
    <property type="term" value="F:flavin adenine dinucleotide binding"/>
    <property type="evidence" value="ECO:0007669"/>
    <property type="project" value="InterPro"/>
</dbReference>
<feature type="site" description="Interacts with tRNA; defines subfamily-specific binding signature" evidence="9">
    <location>
        <position position="287"/>
    </location>
</feature>
<evidence type="ECO:0000256" key="4">
    <source>
        <dbReference type="ARBA" id="ARBA00022643"/>
    </source>
</evidence>
<dbReference type="InterPro" id="IPR004653">
    <property type="entry name" value="DusA"/>
</dbReference>
<dbReference type="PIRSF" id="PIRSF006621">
    <property type="entry name" value="Dus"/>
    <property type="match status" value="1"/>
</dbReference>
<comment type="similarity">
    <text evidence="9">Belongs to the Dus family. DusA subfamily.</text>
</comment>
<feature type="site" description="Interacts with tRNA; defines subfamily-specific binding signature" evidence="9">
    <location>
        <position position="168"/>
    </location>
</feature>
<dbReference type="PROSITE" id="PS01136">
    <property type="entry name" value="UPF0034"/>
    <property type="match status" value="1"/>
</dbReference>
<evidence type="ECO:0000313" key="14">
    <source>
        <dbReference type="EMBL" id="SEI85343.1"/>
    </source>
</evidence>
<name>A0A1H6TZ73_9GAMM</name>
<evidence type="ECO:0000256" key="11">
    <source>
        <dbReference type="PIRSR" id="PIRSR006621-1"/>
    </source>
</evidence>
<dbReference type="EMBL" id="FNYH01000013">
    <property type="protein sequence ID" value="SEI85343.1"/>
    <property type="molecule type" value="Genomic_DNA"/>
</dbReference>
<evidence type="ECO:0000256" key="12">
    <source>
        <dbReference type="PIRSR" id="PIRSR006621-2"/>
    </source>
</evidence>
<dbReference type="InterPro" id="IPR018517">
    <property type="entry name" value="tRNA_hU_synthase_CS"/>
</dbReference>
<feature type="site" description="Interacts with tRNA" evidence="9">
    <location>
        <position position="171"/>
    </location>
</feature>
<evidence type="ECO:0000256" key="7">
    <source>
        <dbReference type="ARBA" id="ARBA00022884"/>
    </source>
</evidence>
<dbReference type="Gene3D" id="1.20.120.1460">
    <property type="match status" value="1"/>
</dbReference>
<evidence type="ECO:0000256" key="6">
    <source>
        <dbReference type="ARBA" id="ARBA00022857"/>
    </source>
</evidence>
<dbReference type="NCBIfam" id="NF008774">
    <property type="entry name" value="PRK11815.1"/>
    <property type="match status" value="1"/>
</dbReference>
<keyword evidence="15" id="KW-1185">Reference proteome</keyword>
<dbReference type="GO" id="GO:0102264">
    <property type="term" value="F:tRNA-dihydrouridine20 synthase activity"/>
    <property type="evidence" value="ECO:0007669"/>
    <property type="project" value="UniProtKB-EC"/>
</dbReference>
<dbReference type="InterPro" id="IPR001269">
    <property type="entry name" value="DUS_fam"/>
</dbReference>
<dbReference type="SUPFAM" id="SSF51395">
    <property type="entry name" value="FMN-linked oxidoreductases"/>
    <property type="match status" value="1"/>
</dbReference>
<dbReference type="Pfam" id="PF01207">
    <property type="entry name" value="Dus"/>
    <property type="match status" value="1"/>
</dbReference>
<feature type="binding site" evidence="9 12">
    <location>
        <begin position="218"/>
        <end position="219"/>
    </location>
    <ligand>
        <name>FMN</name>
        <dbReference type="ChEBI" id="CHEBI:58210"/>
    </ligand>
</feature>
<evidence type="ECO:0000313" key="15">
    <source>
        <dbReference type="Proteomes" id="UP000242999"/>
    </source>
</evidence>
<keyword evidence="4 9" id="KW-0288">FMN</keyword>
<evidence type="ECO:0000256" key="9">
    <source>
        <dbReference type="HAMAP-Rule" id="MF_02041"/>
    </source>
</evidence>
<proteinExistence type="inferred from homology"/>
<feature type="binding site" evidence="9 12">
    <location>
        <begin position="196"/>
        <end position="198"/>
    </location>
    <ligand>
        <name>FMN</name>
        <dbReference type="ChEBI" id="CHEBI:58210"/>
    </ligand>
</feature>
<keyword evidence="2 9" id="KW-0820">tRNA-binding</keyword>
<dbReference type="HAMAP" id="MF_02041">
    <property type="entry name" value="DusA_subfam"/>
    <property type="match status" value="1"/>
</dbReference>
<feature type="active site" description="Proton donor" evidence="9 11">
    <location>
        <position position="85"/>
    </location>
</feature>
<keyword evidence="3 9" id="KW-0285">Flavoprotein</keyword>
<feature type="binding site" evidence="9 12">
    <location>
        <position position="156"/>
    </location>
    <ligand>
        <name>FMN</name>
        <dbReference type="ChEBI" id="CHEBI:58210"/>
    </ligand>
</feature>
<feature type="domain" description="DUS-like FMN-binding" evidence="13">
    <location>
        <begin position="1"/>
        <end position="300"/>
    </location>
</feature>
<dbReference type="STRING" id="64971.SAMN05421831_11321"/>
<dbReference type="GO" id="GO:0000049">
    <property type="term" value="F:tRNA binding"/>
    <property type="evidence" value="ECO:0007669"/>
    <property type="project" value="UniProtKB-UniRule"/>
</dbReference>
<feature type="binding site" evidence="9 12">
    <location>
        <position position="124"/>
    </location>
    <ligand>
        <name>FMN</name>
        <dbReference type="ChEBI" id="CHEBI:58210"/>
    </ligand>
</feature>
<sequence>MLDWTDRHYRYFARILSRRALLYTEMVTTGAILHSGDAGRFLDYSPQEHPLVLQLGGGDPQALAQATQLATQVWHYDEINLNVGCPSDRVQNNAIGACLMADPARVALCFQAMQAQTDRPVTIKCRLGIDDQDEDQDLQRFIEVCAQAGCQHFIVHARKAWLQGLSPKENREIPPLNYARVYRLKADFPELCISLNGGIQTLAEAKAHLAYVDGVMLGRAAYQNPWLLAQVDQVLFHDEPNPLTRHQAIRRLYPYIETALSQGSRLNHITRHLLNIFQGCYGGKRFRRYLSEQAHLPNAGVEVLETALALVPEIPAP</sequence>
<feature type="site" description="Interacts with tRNA" evidence="9">
    <location>
        <position position="82"/>
    </location>
</feature>